<feature type="domain" description="GmrSD restriction endonucleases N-terminal" evidence="1">
    <location>
        <begin position="11"/>
        <end position="248"/>
    </location>
</feature>
<evidence type="ECO:0000259" key="2">
    <source>
        <dbReference type="Pfam" id="PF07510"/>
    </source>
</evidence>
<dbReference type="EMBL" id="AAQH01000003">
    <property type="protein sequence ID" value="EAT12954.1"/>
    <property type="molecule type" value="Genomic_DNA"/>
</dbReference>
<dbReference type="AlphaFoldDB" id="Q1N4B1"/>
<evidence type="ECO:0008006" key="5">
    <source>
        <dbReference type="Google" id="ProtNLM"/>
    </source>
</evidence>
<name>Q1N4B1_9GAMM</name>
<reference evidence="3 4" key="1">
    <citation type="submission" date="2006-03" db="EMBL/GenBank/DDBJ databases">
        <authorList>
            <person name="Pinhassi J."/>
            <person name="Pedros-Alio C."/>
            <person name="Ferriera S."/>
            <person name="Johnson J."/>
            <person name="Kravitz S."/>
            <person name="Halpern A."/>
            <person name="Remington K."/>
            <person name="Beeson K."/>
            <person name="Tran B."/>
            <person name="Rogers Y.-H."/>
            <person name="Friedman R."/>
            <person name="Venter J.C."/>
        </authorList>
    </citation>
    <scope>NUCLEOTIDE SEQUENCE [LARGE SCALE GENOMIC DNA]</scope>
    <source>
        <strain evidence="3 4">RED65</strain>
    </source>
</reference>
<dbReference type="InterPro" id="IPR004919">
    <property type="entry name" value="GmrSD_N"/>
</dbReference>
<dbReference type="Proteomes" id="UP000004263">
    <property type="component" value="Unassembled WGS sequence"/>
</dbReference>
<accession>Q1N4B1</accession>
<sequence>MEVKPNYCRLKTAFTDGTIFKVPTYQRAYSWKKVNVKQFCEDMHELYETHLEHGSSEHFLGGVVCVKISNEDDLDERNIYQLVDGQQRLSTLVLYFSRLIKRLNDLVLTQDDNEIRKRRIKEYEEQFINLAVEENNKIVSVPRITLSKRDKDFYQSIVSKPNENIEPNYNSHRLLNDAKKTIDKYLDAILSDNDSENLDKLKVLYKVISNNCKILLIKMTDVKDAYKLFQVINDRGRILTPSDLLRASSLGDLDAEEGISDSKMNKLIEAWDDITGLDNVDERLIDYYISASGRRTRRVSLFEDFNKFFFRTSDKIEKNIFAIRDGIRSIEKISNGVWPYEKSSKSLYQKNKLKNLVVTLKHKQAIPLLYTASRNLPEKKFYELLFYMEKFFTLYKVILDKRFDAVSRMYLENIEKINENSDTYQVKSFLAKLKGFLETKTTKSEIYSNLNALEYKHDGDNRLLKLLLLSIEESYDWLKEGCPKGHIGQFKMEEKNISAEMHVYTIEHIYSNSGTFNQELEEKKDTIGNLSLLFDKENVDVDNRDFLDKKPFYEKSRLRISNELKSEDVWDLNAIERRKESIVDRITKVLSLSSNIPE</sequence>
<dbReference type="HOGENOM" id="CLU_011736_6_2_6"/>
<dbReference type="STRING" id="207949.RED65_14697"/>
<evidence type="ECO:0000259" key="1">
    <source>
        <dbReference type="Pfam" id="PF03235"/>
    </source>
</evidence>
<protein>
    <recommendedName>
        <fullName evidence="5">DUF262 domain-containing protein</fullName>
    </recommendedName>
</protein>
<dbReference type="OrthoDB" id="9798761at2"/>
<dbReference type="InterPro" id="IPR011089">
    <property type="entry name" value="GmrSD_C"/>
</dbReference>
<dbReference type="PANTHER" id="PTHR35149">
    <property type="entry name" value="SLL5132 PROTEIN"/>
    <property type="match status" value="1"/>
</dbReference>
<dbReference type="PANTHER" id="PTHR35149:SF1">
    <property type="entry name" value="DUF5655 DOMAIN-CONTAINING PROTEIN"/>
    <property type="match status" value="1"/>
</dbReference>
<keyword evidence="4" id="KW-1185">Reference proteome</keyword>
<dbReference type="Pfam" id="PF07510">
    <property type="entry name" value="GmrSD_C"/>
    <property type="match status" value="1"/>
</dbReference>
<dbReference type="RefSeq" id="WP_007018025.1">
    <property type="nucleotide sequence ID" value="NZ_CH724115.1"/>
</dbReference>
<evidence type="ECO:0000313" key="3">
    <source>
        <dbReference type="EMBL" id="EAT12954.1"/>
    </source>
</evidence>
<feature type="domain" description="GmrSD restriction endonucleases C-terminal" evidence="2">
    <location>
        <begin position="443"/>
        <end position="583"/>
    </location>
</feature>
<dbReference type="Pfam" id="PF03235">
    <property type="entry name" value="GmrSD_N"/>
    <property type="match status" value="1"/>
</dbReference>
<gene>
    <name evidence="3" type="ORF">RED65_14697</name>
</gene>
<evidence type="ECO:0000313" key="4">
    <source>
        <dbReference type="Proteomes" id="UP000004263"/>
    </source>
</evidence>
<comment type="caution">
    <text evidence="3">The sequence shown here is derived from an EMBL/GenBank/DDBJ whole genome shotgun (WGS) entry which is preliminary data.</text>
</comment>
<proteinExistence type="predicted"/>
<organism evidence="3 4">
    <name type="scientific">Bermanella marisrubri</name>
    <dbReference type="NCBI Taxonomy" id="207949"/>
    <lineage>
        <taxon>Bacteria</taxon>
        <taxon>Pseudomonadati</taxon>
        <taxon>Pseudomonadota</taxon>
        <taxon>Gammaproteobacteria</taxon>
        <taxon>Oceanospirillales</taxon>
        <taxon>Oceanospirillaceae</taxon>
        <taxon>Bermanella</taxon>
    </lineage>
</organism>